<keyword evidence="3" id="KW-1185">Reference proteome</keyword>
<evidence type="ECO:0000256" key="1">
    <source>
        <dbReference type="SAM" id="MobiDB-lite"/>
    </source>
</evidence>
<name>A0A2P5BEP3_TREOI</name>
<proteinExistence type="predicted"/>
<feature type="compositionally biased region" description="Gly residues" evidence="1">
    <location>
        <begin position="122"/>
        <end position="135"/>
    </location>
</feature>
<dbReference type="Proteomes" id="UP000237000">
    <property type="component" value="Unassembled WGS sequence"/>
</dbReference>
<reference evidence="3" key="1">
    <citation type="submission" date="2016-06" db="EMBL/GenBank/DDBJ databases">
        <title>Parallel loss of symbiosis genes in relatives of nitrogen-fixing non-legume Parasponia.</title>
        <authorList>
            <person name="Van Velzen R."/>
            <person name="Holmer R."/>
            <person name="Bu F."/>
            <person name="Rutten L."/>
            <person name="Van Zeijl A."/>
            <person name="Liu W."/>
            <person name="Santuari L."/>
            <person name="Cao Q."/>
            <person name="Sharma T."/>
            <person name="Shen D."/>
            <person name="Roswanjaya Y."/>
            <person name="Wardhani T."/>
            <person name="Kalhor M.S."/>
            <person name="Jansen J."/>
            <person name="Van den Hoogen J."/>
            <person name="Gungor B."/>
            <person name="Hartog M."/>
            <person name="Hontelez J."/>
            <person name="Verver J."/>
            <person name="Yang W.-C."/>
            <person name="Schijlen E."/>
            <person name="Repin R."/>
            <person name="Schilthuizen M."/>
            <person name="Schranz E."/>
            <person name="Heidstra R."/>
            <person name="Miyata K."/>
            <person name="Fedorova E."/>
            <person name="Kohlen W."/>
            <person name="Bisseling T."/>
            <person name="Smit S."/>
            <person name="Geurts R."/>
        </authorList>
    </citation>
    <scope>NUCLEOTIDE SEQUENCE [LARGE SCALE GENOMIC DNA]</scope>
    <source>
        <strain evidence="3">cv. RG33-2</strain>
    </source>
</reference>
<evidence type="ECO:0000313" key="2">
    <source>
        <dbReference type="EMBL" id="PON47261.1"/>
    </source>
</evidence>
<accession>A0A2P5BEP3</accession>
<feature type="compositionally biased region" description="Pro residues" evidence="1">
    <location>
        <begin position="79"/>
        <end position="88"/>
    </location>
</feature>
<sequence>WRRIYTVIHLHLTKLQLAHHHHHHHHLKLYPISKNRERKSEKLKYSNTNPAFPCSANQLPGPTTRRETDPNVLAQNSKQPPPQSPAPGPEHYSGQNPNVEIHGPATTVRIDALNDPIVDVGVGGGEGGVDGGLGPGPLSEGRDSGLGEEGRLVENVGVKLVVGNAHLLVGVVDGEADGPVARDGGRGGGVEVGEGEGVDAEFGEAGAEDEPDDEDDGGGDDEEGDHGGNEAAEEGGA</sequence>
<comment type="caution">
    <text evidence="2">The sequence shown here is derived from an EMBL/GenBank/DDBJ whole genome shotgun (WGS) entry which is preliminary data.</text>
</comment>
<feature type="compositionally biased region" description="Polar residues" evidence="1">
    <location>
        <begin position="45"/>
        <end position="61"/>
    </location>
</feature>
<evidence type="ECO:0000313" key="3">
    <source>
        <dbReference type="Proteomes" id="UP000237000"/>
    </source>
</evidence>
<feature type="compositionally biased region" description="Acidic residues" evidence="1">
    <location>
        <begin position="193"/>
        <end position="224"/>
    </location>
</feature>
<feature type="region of interest" description="Disordered" evidence="1">
    <location>
        <begin position="28"/>
        <end position="102"/>
    </location>
</feature>
<feature type="region of interest" description="Disordered" evidence="1">
    <location>
        <begin position="175"/>
        <end position="237"/>
    </location>
</feature>
<dbReference type="AlphaFoldDB" id="A0A2P5BEP3"/>
<feature type="non-terminal residue" evidence="2">
    <location>
        <position position="1"/>
    </location>
</feature>
<dbReference type="EMBL" id="JXTC01000538">
    <property type="protein sequence ID" value="PON47261.1"/>
    <property type="molecule type" value="Genomic_DNA"/>
</dbReference>
<dbReference type="OrthoDB" id="10476069at2759"/>
<protein>
    <submittedName>
        <fullName evidence="2">Uncharacterized protein</fullName>
    </submittedName>
</protein>
<organism evidence="2 3">
    <name type="scientific">Trema orientale</name>
    <name type="common">Charcoal tree</name>
    <name type="synonym">Celtis orientalis</name>
    <dbReference type="NCBI Taxonomy" id="63057"/>
    <lineage>
        <taxon>Eukaryota</taxon>
        <taxon>Viridiplantae</taxon>
        <taxon>Streptophyta</taxon>
        <taxon>Embryophyta</taxon>
        <taxon>Tracheophyta</taxon>
        <taxon>Spermatophyta</taxon>
        <taxon>Magnoliopsida</taxon>
        <taxon>eudicotyledons</taxon>
        <taxon>Gunneridae</taxon>
        <taxon>Pentapetalae</taxon>
        <taxon>rosids</taxon>
        <taxon>fabids</taxon>
        <taxon>Rosales</taxon>
        <taxon>Cannabaceae</taxon>
        <taxon>Trema</taxon>
    </lineage>
</organism>
<gene>
    <name evidence="2" type="ORF">TorRG33x02_323810</name>
</gene>
<dbReference type="InParanoid" id="A0A2P5BEP3"/>
<feature type="compositionally biased region" description="Basic and acidic residues" evidence="1">
    <location>
        <begin position="34"/>
        <end position="44"/>
    </location>
</feature>
<feature type="region of interest" description="Disordered" evidence="1">
    <location>
        <begin position="122"/>
        <end position="147"/>
    </location>
</feature>